<dbReference type="RefSeq" id="WP_147143678.1">
    <property type="nucleotide sequence ID" value="NZ_AP019563.1"/>
</dbReference>
<dbReference type="KEGG" id="ras:RAS_14370"/>
<dbReference type="AlphaFoldDB" id="A0A510G8U0"/>
<name>A0A510G8U0_9RICK</name>
<reference evidence="1 2" key="1">
    <citation type="submission" date="2019-04" db="EMBL/GenBank/DDBJ databases">
        <title>Draft genome sequence of Rickettsia asiatica Maytaro1284.</title>
        <authorList>
            <person name="Thu M."/>
            <person name="Qiu Y."/>
            <person name="Nakao R."/>
        </authorList>
    </citation>
    <scope>NUCLEOTIDE SEQUENCE [LARGE SCALE GENOMIC DNA]</scope>
    <source>
        <strain evidence="1 2">Maytaro1284</strain>
    </source>
</reference>
<dbReference type="Proteomes" id="UP000321183">
    <property type="component" value="Chromosome"/>
</dbReference>
<proteinExistence type="predicted"/>
<protein>
    <submittedName>
        <fullName evidence="1">Uncharacterized protein</fullName>
    </submittedName>
</protein>
<organism evidence="1 2">
    <name type="scientific">Rickettsia asiatica</name>
    <dbReference type="NCBI Taxonomy" id="238800"/>
    <lineage>
        <taxon>Bacteria</taxon>
        <taxon>Pseudomonadati</taxon>
        <taxon>Pseudomonadota</taxon>
        <taxon>Alphaproteobacteria</taxon>
        <taxon>Rickettsiales</taxon>
        <taxon>Rickettsiaceae</taxon>
        <taxon>Rickettsieae</taxon>
        <taxon>Rickettsia</taxon>
        <taxon>spotted fever group</taxon>
    </lineage>
</organism>
<dbReference type="EMBL" id="AP019563">
    <property type="protein sequence ID" value="BBJ32328.1"/>
    <property type="molecule type" value="Genomic_DNA"/>
</dbReference>
<evidence type="ECO:0000313" key="2">
    <source>
        <dbReference type="Proteomes" id="UP000321183"/>
    </source>
</evidence>
<accession>A0A510G8U0</accession>
<evidence type="ECO:0000313" key="1">
    <source>
        <dbReference type="EMBL" id="BBJ32328.1"/>
    </source>
</evidence>
<keyword evidence="2" id="KW-1185">Reference proteome</keyword>
<gene>
    <name evidence="1" type="ORF">RAS_14370</name>
</gene>
<sequence length="61" mass="7262">MPTLNLVLSDPCKYKELNLKQQNLIIDLLFLKLGFKDQKIQYQFKSPFDEFLQLPSNKLFI</sequence>